<reference evidence="2 3" key="1">
    <citation type="journal article" date="2020" name="Nature">
        <title>Six reference-quality genomes reveal evolution of bat adaptations.</title>
        <authorList>
            <person name="Jebb D."/>
            <person name="Huang Z."/>
            <person name="Pippel M."/>
            <person name="Hughes G.M."/>
            <person name="Lavrichenko K."/>
            <person name="Devanna P."/>
            <person name="Winkler S."/>
            <person name="Jermiin L.S."/>
            <person name="Skirmuntt E.C."/>
            <person name="Katzourakis A."/>
            <person name="Burkitt-Gray L."/>
            <person name="Ray D.A."/>
            <person name="Sullivan K.A.M."/>
            <person name="Roscito J.G."/>
            <person name="Kirilenko B.M."/>
            <person name="Davalos L.M."/>
            <person name="Corthals A.P."/>
            <person name="Power M.L."/>
            <person name="Jones G."/>
            <person name="Ransome R.D."/>
            <person name="Dechmann D.K.N."/>
            <person name="Locatelli A.G."/>
            <person name="Puechmaille S.J."/>
            <person name="Fedrigo O."/>
            <person name="Jarvis E.D."/>
            <person name="Hiller M."/>
            <person name="Vernes S.C."/>
            <person name="Myers E.W."/>
            <person name="Teeling E.C."/>
        </authorList>
    </citation>
    <scope>NUCLEOTIDE SEQUENCE [LARGE SCALE GENOMIC DNA]</scope>
    <source>
        <strain evidence="2">MMolMol1</strain>
        <tissue evidence="2">Muscle</tissue>
    </source>
</reference>
<comment type="caution">
    <text evidence="2">The sequence shown here is derived from an EMBL/GenBank/DDBJ whole genome shotgun (WGS) entry which is preliminary data.</text>
</comment>
<protein>
    <submittedName>
        <fullName evidence="2">Uncharacterized protein</fullName>
    </submittedName>
</protein>
<evidence type="ECO:0000256" key="1">
    <source>
        <dbReference type="SAM" id="MobiDB-lite"/>
    </source>
</evidence>
<proteinExistence type="predicted"/>
<dbReference type="EMBL" id="JACASF010000015">
    <property type="protein sequence ID" value="KAF6429629.1"/>
    <property type="molecule type" value="Genomic_DNA"/>
</dbReference>
<evidence type="ECO:0000313" key="2">
    <source>
        <dbReference type="EMBL" id="KAF6429629.1"/>
    </source>
</evidence>
<accession>A0A7J8E2Z3</accession>
<dbReference type="InParanoid" id="A0A7J8E2Z3"/>
<dbReference type="AlphaFoldDB" id="A0A7J8E2Z3"/>
<feature type="region of interest" description="Disordered" evidence="1">
    <location>
        <begin position="124"/>
        <end position="188"/>
    </location>
</feature>
<organism evidence="2 3">
    <name type="scientific">Molossus molossus</name>
    <name type="common">Pallas' mastiff bat</name>
    <name type="synonym">Vespertilio molossus</name>
    <dbReference type="NCBI Taxonomy" id="27622"/>
    <lineage>
        <taxon>Eukaryota</taxon>
        <taxon>Metazoa</taxon>
        <taxon>Chordata</taxon>
        <taxon>Craniata</taxon>
        <taxon>Vertebrata</taxon>
        <taxon>Euteleostomi</taxon>
        <taxon>Mammalia</taxon>
        <taxon>Eutheria</taxon>
        <taxon>Laurasiatheria</taxon>
        <taxon>Chiroptera</taxon>
        <taxon>Yangochiroptera</taxon>
        <taxon>Molossidae</taxon>
        <taxon>Molossus</taxon>
    </lineage>
</organism>
<dbReference type="Proteomes" id="UP000550707">
    <property type="component" value="Unassembled WGS sequence"/>
</dbReference>
<keyword evidence="3" id="KW-1185">Reference proteome</keyword>
<evidence type="ECO:0000313" key="3">
    <source>
        <dbReference type="Proteomes" id="UP000550707"/>
    </source>
</evidence>
<gene>
    <name evidence="2" type="ORF">HJG59_008994</name>
</gene>
<sequence length="234" mass="24062">MPGACPMLGQKSPAVNSYRNNEIKEEENGMGVGGRTVFSASASASRDPWPVLQVLGSGGLGPLKGRGSPGVLLPSWGIIHCSQRCCCCLCLRLPRRHRRMREKQKGMGRSSGGESDVAAALRPQLSCPAGVGQGAGPRGGRREPRAARAPGTGVHADQHPADPSGMTDSGADLGPAPTRRVAAQPPPAVTPLSPSMLGVVVPPLLTRIWQVAAAFSSWGGGEGGPSLSGMQPPE</sequence>
<name>A0A7J8E2Z3_MOLMO</name>